<keyword evidence="1" id="KW-0812">Transmembrane</keyword>
<keyword evidence="3" id="KW-1185">Reference proteome</keyword>
<dbReference type="EMBL" id="CP073721">
    <property type="protein sequence ID" value="UWZ39740.1"/>
    <property type="molecule type" value="Genomic_DNA"/>
</dbReference>
<gene>
    <name evidence="2" type="ORF">Drose_16875</name>
</gene>
<accession>A0ABY5ZCB1</accession>
<evidence type="ECO:0000313" key="2">
    <source>
        <dbReference type="EMBL" id="UWZ39740.1"/>
    </source>
</evidence>
<dbReference type="RefSeq" id="WP_260729169.1">
    <property type="nucleotide sequence ID" value="NZ_BAAABS010000020.1"/>
</dbReference>
<organism evidence="2 3">
    <name type="scientific">Dactylosporangium roseum</name>
    <dbReference type="NCBI Taxonomy" id="47989"/>
    <lineage>
        <taxon>Bacteria</taxon>
        <taxon>Bacillati</taxon>
        <taxon>Actinomycetota</taxon>
        <taxon>Actinomycetes</taxon>
        <taxon>Micromonosporales</taxon>
        <taxon>Micromonosporaceae</taxon>
        <taxon>Dactylosporangium</taxon>
    </lineage>
</organism>
<protein>
    <submittedName>
        <fullName evidence="2">Uncharacterized protein</fullName>
    </submittedName>
</protein>
<feature type="transmembrane region" description="Helical" evidence="1">
    <location>
        <begin position="33"/>
        <end position="51"/>
    </location>
</feature>
<keyword evidence="1" id="KW-0472">Membrane</keyword>
<name>A0ABY5ZCB1_9ACTN</name>
<evidence type="ECO:0000313" key="3">
    <source>
        <dbReference type="Proteomes" id="UP001058271"/>
    </source>
</evidence>
<dbReference type="Proteomes" id="UP001058271">
    <property type="component" value="Chromosome"/>
</dbReference>
<reference evidence="2" key="1">
    <citation type="submission" date="2021-04" db="EMBL/GenBank/DDBJ databases">
        <title>Biosynthetic gene clusters of Dactylosporangioum roseum.</title>
        <authorList>
            <person name="Hartkoorn R.C."/>
            <person name="Beaudoing E."/>
            <person name="Hot D."/>
            <person name="Moureu S."/>
        </authorList>
    </citation>
    <scope>NUCLEOTIDE SEQUENCE</scope>
    <source>
        <strain evidence="2">NRRL B-16295</strain>
    </source>
</reference>
<proteinExistence type="predicted"/>
<evidence type="ECO:0000256" key="1">
    <source>
        <dbReference type="SAM" id="Phobius"/>
    </source>
</evidence>
<sequence length="60" mass="6192">MPGTKERLIEVVSTAAGAADPKTGLAKAKSKVMSTRTVVVACCLLVTYLAGRRAACRGRG</sequence>
<keyword evidence="1" id="KW-1133">Transmembrane helix</keyword>